<dbReference type="EMBL" id="JAUDFV010000074">
    <property type="protein sequence ID" value="KAL2734278.1"/>
    <property type="molecule type" value="Genomic_DNA"/>
</dbReference>
<reference evidence="2 3" key="1">
    <citation type="journal article" date="2024" name="Ann. Entomol. Soc. Am.">
        <title>Genomic analyses of the southern and eastern yellowjacket wasps (Hymenoptera: Vespidae) reveal evolutionary signatures of social life.</title>
        <authorList>
            <person name="Catto M.A."/>
            <person name="Caine P.B."/>
            <person name="Orr S.E."/>
            <person name="Hunt B.G."/>
            <person name="Goodisman M.A.D."/>
        </authorList>
    </citation>
    <scope>NUCLEOTIDE SEQUENCE [LARGE SCALE GENOMIC DNA]</scope>
    <source>
        <strain evidence="2">233</strain>
        <tissue evidence="2">Head and thorax</tissue>
    </source>
</reference>
<gene>
    <name evidence="2" type="ORF">V1478_003976</name>
</gene>
<accession>A0ABD2BNC1</accession>
<keyword evidence="3" id="KW-1185">Reference proteome</keyword>
<feature type="compositionally biased region" description="Basic and acidic residues" evidence="1">
    <location>
        <begin position="1"/>
        <end position="14"/>
    </location>
</feature>
<name>A0ABD2BNC1_VESSQ</name>
<feature type="compositionally biased region" description="Gly residues" evidence="1">
    <location>
        <begin position="53"/>
        <end position="66"/>
    </location>
</feature>
<proteinExistence type="predicted"/>
<evidence type="ECO:0000313" key="2">
    <source>
        <dbReference type="EMBL" id="KAL2734278.1"/>
    </source>
</evidence>
<sequence>MDELKKELKSEKGIKKGMKKRTSYKTKRFVAITQITRGSAKSSVSDFRPRKGGNSGGGGGGGGVGGYLRNTNQERGTLHFATHPVPLIRYFTSPFTIY</sequence>
<protein>
    <submittedName>
        <fullName evidence="2">Uncharacterized protein</fullName>
    </submittedName>
</protein>
<dbReference type="Proteomes" id="UP001607302">
    <property type="component" value="Unassembled WGS sequence"/>
</dbReference>
<evidence type="ECO:0000313" key="3">
    <source>
        <dbReference type="Proteomes" id="UP001607302"/>
    </source>
</evidence>
<dbReference type="AlphaFoldDB" id="A0ABD2BNC1"/>
<comment type="caution">
    <text evidence="2">The sequence shown here is derived from an EMBL/GenBank/DDBJ whole genome shotgun (WGS) entry which is preliminary data.</text>
</comment>
<feature type="region of interest" description="Disordered" evidence="1">
    <location>
        <begin position="1"/>
        <end position="20"/>
    </location>
</feature>
<organism evidence="2 3">
    <name type="scientific">Vespula squamosa</name>
    <name type="common">Southern yellow jacket</name>
    <name type="synonym">Wasp</name>
    <dbReference type="NCBI Taxonomy" id="30214"/>
    <lineage>
        <taxon>Eukaryota</taxon>
        <taxon>Metazoa</taxon>
        <taxon>Ecdysozoa</taxon>
        <taxon>Arthropoda</taxon>
        <taxon>Hexapoda</taxon>
        <taxon>Insecta</taxon>
        <taxon>Pterygota</taxon>
        <taxon>Neoptera</taxon>
        <taxon>Endopterygota</taxon>
        <taxon>Hymenoptera</taxon>
        <taxon>Apocrita</taxon>
        <taxon>Aculeata</taxon>
        <taxon>Vespoidea</taxon>
        <taxon>Vespidae</taxon>
        <taxon>Vespinae</taxon>
        <taxon>Vespula</taxon>
    </lineage>
</organism>
<feature type="region of interest" description="Disordered" evidence="1">
    <location>
        <begin position="39"/>
        <end position="70"/>
    </location>
</feature>
<feature type="non-terminal residue" evidence="2">
    <location>
        <position position="98"/>
    </location>
</feature>
<evidence type="ECO:0000256" key="1">
    <source>
        <dbReference type="SAM" id="MobiDB-lite"/>
    </source>
</evidence>